<evidence type="ECO:0000313" key="1">
    <source>
        <dbReference type="PIR" id="S66646"/>
    </source>
</evidence>
<reference evidence="1" key="1">
    <citation type="journal article" date="1995" name="FEBS Lett.">
        <title>Amino acid sequence of CAP2b, an insect cardioacceleratory peptide from the tobacco hawkmoth Manduca sexta.</title>
        <authorList>
            <person name="Huesmann G.R."/>
            <person name="Cheung C.C."/>
            <person name="Loi P.K."/>
            <person name="Lee T.D."/>
            <person name="Swiderek K.M."/>
            <person name="Tublitz N.J."/>
        </authorList>
    </citation>
    <scope>PROTEIN SEQUENCE</scope>
</reference>
<protein>
    <submittedName>
        <fullName evidence="1">Cardioacceleratory protein 2b</fullName>
    </submittedName>
</protein>
<sequence length="8" mass="994">ELYAFPRV</sequence>
<accession>Q7M3N2</accession>
<name>Q7M3N2_MANSE</name>
<proteinExistence type="predicted"/>
<organism evidence="1">
    <name type="scientific">Manduca sexta</name>
    <name type="common">Tobacco hawkmoth</name>
    <name type="synonym">Tobacco hornworm</name>
    <dbReference type="NCBI Taxonomy" id="7130"/>
    <lineage>
        <taxon>Eukaryota</taxon>
        <taxon>Metazoa</taxon>
        <taxon>Ecdysozoa</taxon>
        <taxon>Arthropoda</taxon>
        <taxon>Hexapoda</taxon>
        <taxon>Insecta</taxon>
        <taxon>Pterygota</taxon>
        <taxon>Neoptera</taxon>
        <taxon>Endopterygota</taxon>
        <taxon>Lepidoptera</taxon>
        <taxon>Glossata</taxon>
        <taxon>Ditrysia</taxon>
        <taxon>Bombycoidea</taxon>
        <taxon>Sphingidae</taxon>
        <taxon>Sphinginae</taxon>
        <taxon>Sphingini</taxon>
        <taxon>Manduca</taxon>
    </lineage>
</organism>
<dbReference type="PIR" id="S66646">
    <property type="entry name" value="S66646"/>
</dbReference>